<protein>
    <submittedName>
        <fullName evidence="1">Uncharacterized protein</fullName>
    </submittedName>
</protein>
<comment type="caution">
    <text evidence="1">The sequence shown here is derived from an EMBL/GenBank/DDBJ whole genome shotgun (WGS) entry which is preliminary data.</text>
</comment>
<dbReference type="Proteomes" id="UP000821866">
    <property type="component" value="Chromosome 6"/>
</dbReference>
<name>A0A9J6DM00_RHIMP</name>
<organism evidence="1 2">
    <name type="scientific">Rhipicephalus microplus</name>
    <name type="common">Cattle tick</name>
    <name type="synonym">Boophilus microplus</name>
    <dbReference type="NCBI Taxonomy" id="6941"/>
    <lineage>
        <taxon>Eukaryota</taxon>
        <taxon>Metazoa</taxon>
        <taxon>Ecdysozoa</taxon>
        <taxon>Arthropoda</taxon>
        <taxon>Chelicerata</taxon>
        <taxon>Arachnida</taxon>
        <taxon>Acari</taxon>
        <taxon>Parasitiformes</taxon>
        <taxon>Ixodida</taxon>
        <taxon>Ixodoidea</taxon>
        <taxon>Ixodidae</taxon>
        <taxon>Rhipicephalinae</taxon>
        <taxon>Rhipicephalus</taxon>
        <taxon>Boophilus</taxon>
    </lineage>
</organism>
<accession>A0A9J6DM00</accession>
<proteinExistence type="predicted"/>
<keyword evidence="2" id="KW-1185">Reference proteome</keyword>
<dbReference type="EMBL" id="JABSTU010000008">
    <property type="protein sequence ID" value="KAH8023095.1"/>
    <property type="molecule type" value="Genomic_DNA"/>
</dbReference>
<dbReference type="AlphaFoldDB" id="A0A9J6DM00"/>
<gene>
    <name evidence="1" type="ORF">HPB51_010879</name>
</gene>
<evidence type="ECO:0000313" key="2">
    <source>
        <dbReference type="Proteomes" id="UP000821866"/>
    </source>
</evidence>
<reference evidence="1" key="1">
    <citation type="journal article" date="2020" name="Cell">
        <title>Large-Scale Comparative Analyses of Tick Genomes Elucidate Their Genetic Diversity and Vector Capacities.</title>
        <authorList>
            <consortium name="Tick Genome and Microbiome Consortium (TIGMIC)"/>
            <person name="Jia N."/>
            <person name="Wang J."/>
            <person name="Shi W."/>
            <person name="Du L."/>
            <person name="Sun Y."/>
            <person name="Zhan W."/>
            <person name="Jiang J.F."/>
            <person name="Wang Q."/>
            <person name="Zhang B."/>
            <person name="Ji P."/>
            <person name="Bell-Sakyi L."/>
            <person name="Cui X.M."/>
            <person name="Yuan T.T."/>
            <person name="Jiang B.G."/>
            <person name="Yang W.F."/>
            <person name="Lam T.T."/>
            <person name="Chang Q.C."/>
            <person name="Ding S.J."/>
            <person name="Wang X.J."/>
            <person name="Zhu J.G."/>
            <person name="Ruan X.D."/>
            <person name="Zhao L."/>
            <person name="Wei J.T."/>
            <person name="Ye R.Z."/>
            <person name="Que T.C."/>
            <person name="Du C.H."/>
            <person name="Zhou Y.H."/>
            <person name="Cheng J.X."/>
            <person name="Dai P.F."/>
            <person name="Guo W.B."/>
            <person name="Han X.H."/>
            <person name="Huang E.J."/>
            <person name="Li L.F."/>
            <person name="Wei W."/>
            <person name="Gao Y.C."/>
            <person name="Liu J.Z."/>
            <person name="Shao H.Z."/>
            <person name="Wang X."/>
            <person name="Wang C.C."/>
            <person name="Yang T.C."/>
            <person name="Huo Q.B."/>
            <person name="Li W."/>
            <person name="Chen H.Y."/>
            <person name="Chen S.E."/>
            <person name="Zhou L.G."/>
            <person name="Ni X.B."/>
            <person name="Tian J.H."/>
            <person name="Sheng Y."/>
            <person name="Liu T."/>
            <person name="Pan Y.S."/>
            <person name="Xia L.Y."/>
            <person name="Li J."/>
            <person name="Zhao F."/>
            <person name="Cao W.C."/>
        </authorList>
    </citation>
    <scope>NUCLEOTIDE SEQUENCE</scope>
    <source>
        <strain evidence="1">Rmic-2018</strain>
    </source>
</reference>
<reference evidence="1" key="2">
    <citation type="submission" date="2021-09" db="EMBL/GenBank/DDBJ databases">
        <authorList>
            <person name="Jia N."/>
            <person name="Wang J."/>
            <person name="Shi W."/>
            <person name="Du L."/>
            <person name="Sun Y."/>
            <person name="Zhan W."/>
            <person name="Jiang J."/>
            <person name="Wang Q."/>
            <person name="Zhang B."/>
            <person name="Ji P."/>
            <person name="Sakyi L.B."/>
            <person name="Cui X."/>
            <person name="Yuan T."/>
            <person name="Jiang B."/>
            <person name="Yang W."/>
            <person name="Lam T.T.-Y."/>
            <person name="Chang Q."/>
            <person name="Ding S."/>
            <person name="Wang X."/>
            <person name="Zhu J."/>
            <person name="Ruan X."/>
            <person name="Zhao L."/>
            <person name="Wei J."/>
            <person name="Que T."/>
            <person name="Du C."/>
            <person name="Cheng J."/>
            <person name="Dai P."/>
            <person name="Han X."/>
            <person name="Huang E."/>
            <person name="Gao Y."/>
            <person name="Liu J."/>
            <person name="Shao H."/>
            <person name="Ye R."/>
            <person name="Li L."/>
            <person name="Wei W."/>
            <person name="Wang X."/>
            <person name="Wang C."/>
            <person name="Huo Q."/>
            <person name="Li W."/>
            <person name="Guo W."/>
            <person name="Chen H."/>
            <person name="Chen S."/>
            <person name="Zhou L."/>
            <person name="Zhou L."/>
            <person name="Ni X."/>
            <person name="Tian J."/>
            <person name="Zhou Y."/>
            <person name="Sheng Y."/>
            <person name="Liu T."/>
            <person name="Pan Y."/>
            <person name="Xia L."/>
            <person name="Li J."/>
            <person name="Zhao F."/>
            <person name="Cao W."/>
        </authorList>
    </citation>
    <scope>NUCLEOTIDE SEQUENCE</scope>
    <source>
        <strain evidence="1">Rmic-2018</strain>
        <tissue evidence="1">Larvae</tissue>
    </source>
</reference>
<sequence>MVRKSVATQDGQPRTGVLKEAKVTQRVKGVDVLPRPPGANIERCGARRSGPGPKLTALRLADICRSSESRFRRLAFFLAMFPCKVLGDERLIGLPRYMTSSAFDRHVRIKNVFAWPAVIATNQKIRNPCTRLCQADTANCGRRPGLDTRHGPFPWACTSPGCLHGFEAYVERLPSFDTEMAHCEKRVGIGLGHCNDDVRQAALEAHQR</sequence>
<evidence type="ECO:0000313" key="1">
    <source>
        <dbReference type="EMBL" id="KAH8023095.1"/>
    </source>
</evidence>